<dbReference type="InterPro" id="IPR036942">
    <property type="entry name" value="Beta-barrel_TonB_sf"/>
</dbReference>
<dbReference type="GO" id="GO:0015344">
    <property type="term" value="F:siderophore uptake transmembrane transporter activity"/>
    <property type="evidence" value="ECO:0007669"/>
    <property type="project" value="TreeGrafter"/>
</dbReference>
<evidence type="ECO:0000256" key="6">
    <source>
        <dbReference type="ARBA" id="ARBA00022729"/>
    </source>
</evidence>
<evidence type="ECO:0000313" key="17">
    <source>
        <dbReference type="Proteomes" id="UP001199260"/>
    </source>
</evidence>
<dbReference type="PANTHER" id="PTHR30069:SF29">
    <property type="entry name" value="HEMOGLOBIN AND HEMOGLOBIN-HAPTOGLOBIN-BINDING PROTEIN 1-RELATED"/>
    <property type="match status" value="1"/>
</dbReference>
<accession>A0AAW4XRK3</accession>
<dbReference type="Proteomes" id="UP001199260">
    <property type="component" value="Unassembled WGS sequence"/>
</dbReference>
<dbReference type="PANTHER" id="PTHR30069">
    <property type="entry name" value="TONB-DEPENDENT OUTER MEMBRANE RECEPTOR"/>
    <property type="match status" value="1"/>
</dbReference>
<keyword evidence="3 11" id="KW-0813">Transport</keyword>
<evidence type="ECO:0000256" key="4">
    <source>
        <dbReference type="ARBA" id="ARBA00022452"/>
    </source>
</evidence>
<evidence type="ECO:0000256" key="7">
    <source>
        <dbReference type="ARBA" id="ARBA00023077"/>
    </source>
</evidence>
<evidence type="ECO:0000256" key="11">
    <source>
        <dbReference type="PROSITE-ProRule" id="PRU01360"/>
    </source>
</evidence>
<dbReference type="PROSITE" id="PS52016">
    <property type="entry name" value="TONB_DEPENDENT_REC_3"/>
    <property type="match status" value="1"/>
</dbReference>
<keyword evidence="7 12" id="KW-0798">TonB box</keyword>
<dbReference type="NCBIfam" id="TIGR01785">
    <property type="entry name" value="TonB-hemin"/>
    <property type="match status" value="1"/>
</dbReference>
<evidence type="ECO:0000256" key="10">
    <source>
        <dbReference type="ARBA" id="ARBA00023237"/>
    </source>
</evidence>
<dbReference type="NCBIfam" id="TIGR01786">
    <property type="entry name" value="TonB-hemlactrns"/>
    <property type="match status" value="1"/>
</dbReference>
<dbReference type="SUPFAM" id="SSF56935">
    <property type="entry name" value="Porins"/>
    <property type="match status" value="1"/>
</dbReference>
<keyword evidence="10 11" id="KW-0998">Cell outer membrane</keyword>
<gene>
    <name evidence="16" type="ORF">LPW39_02395</name>
</gene>
<dbReference type="CDD" id="cd01347">
    <property type="entry name" value="ligand_gated_channel"/>
    <property type="match status" value="1"/>
</dbReference>
<dbReference type="RefSeq" id="WP_230771029.1">
    <property type="nucleotide sequence ID" value="NZ_JAJNCT010000005.1"/>
</dbReference>
<dbReference type="InterPro" id="IPR011276">
    <property type="entry name" value="TonB_haem/Hb_rcpt"/>
</dbReference>
<evidence type="ECO:0000256" key="2">
    <source>
        <dbReference type="ARBA" id="ARBA00009810"/>
    </source>
</evidence>
<sequence length="755" mass="82162">MSSTPTFLPAATGARQPLALQPLALAALLCTAQAAQAQSPAAASGAQAADGAPLLKEMVVSGSRYEQDPDELPMSIDVINARQMEEQQMRDIRDIARDMPNVSVKRAPARFTLASGSTGRDQNAGFNIRGLDGNRVLMLVDGIRLPRSYVFSANAFGRNYLDVGMIQRVEVVRGATSALYGSDGMAGLVNFITNEPSNLLKDGQTFGGRASVGYDSQNTGKNLGLTLAGKPNETVEWLLGVNLGRSHELKNMGDIDTLDTRRTTPNPQHDKDASVLGKVVVRPNADQKHTFTVEHVDKKADYQLYTARTAPPVTAATAVIDSGSSTDMKRTRGSWAGEWRNLSTPAWDDIKASLSYQNADSREFIYEDRLTAADRTRDVTYQEKTWQANVQASKVLRGDAGLAQKITYGIDYVRSDVENLQTGITPPVGELFPLKRFPDTTESSWALYAQDELVLGDWTFTPGLRYDHFSIKADQAGFGANAVSLSGNATSPKLGVMYRVNPEWSVFGNYAKGFRAPNAGQVNAFFENPVGNYKTIPNPDLKPETSQNLEFGVRGRLANVALDVAAFTGRYKDFIDDLVQVGGVGTAADPLVFQSVNRGKVNISGFEVKGDADWGRYAGIGWSTPFSWGRTQGRDRSSAEPLSSIDPQRFTVGLRAEAAVWTAQLGLNYTQGKKAKDTTNPSGGTQFLNPSATLVDLTAQWRIRKDLRLNVGIYNLTDKKYWRWSDVRGLASSSGVIDSYTQPGRSAKVSLVAEF</sequence>
<protein>
    <submittedName>
        <fullName evidence="16">TonB-dependent hemoglobin/transferrin/lactoferrin family receptor</fullName>
    </submittedName>
</protein>
<evidence type="ECO:0000259" key="14">
    <source>
        <dbReference type="Pfam" id="PF00593"/>
    </source>
</evidence>
<evidence type="ECO:0000256" key="9">
    <source>
        <dbReference type="ARBA" id="ARBA00023170"/>
    </source>
</evidence>
<keyword evidence="6 13" id="KW-0732">Signal</keyword>
<comment type="similarity">
    <text evidence="2 11 12">Belongs to the TonB-dependent receptor family.</text>
</comment>
<dbReference type="GO" id="GO:0044718">
    <property type="term" value="P:siderophore transmembrane transport"/>
    <property type="evidence" value="ECO:0007669"/>
    <property type="project" value="TreeGrafter"/>
</dbReference>
<dbReference type="Gene3D" id="2.40.170.20">
    <property type="entry name" value="TonB-dependent receptor, beta-barrel domain"/>
    <property type="match status" value="1"/>
</dbReference>
<dbReference type="InterPro" id="IPR037066">
    <property type="entry name" value="Plug_dom_sf"/>
</dbReference>
<evidence type="ECO:0000256" key="1">
    <source>
        <dbReference type="ARBA" id="ARBA00004571"/>
    </source>
</evidence>
<dbReference type="InterPro" id="IPR000531">
    <property type="entry name" value="Beta-barrel_TonB"/>
</dbReference>
<dbReference type="EMBL" id="JAJNCT010000005">
    <property type="protein sequence ID" value="MCD2163982.1"/>
    <property type="molecule type" value="Genomic_DNA"/>
</dbReference>
<keyword evidence="17" id="KW-1185">Reference proteome</keyword>
<organism evidence="16 17">
    <name type="scientific">Comamonas koreensis</name>
    <dbReference type="NCBI Taxonomy" id="160825"/>
    <lineage>
        <taxon>Bacteria</taxon>
        <taxon>Pseudomonadati</taxon>
        <taxon>Pseudomonadota</taxon>
        <taxon>Betaproteobacteria</taxon>
        <taxon>Burkholderiales</taxon>
        <taxon>Comamonadaceae</taxon>
        <taxon>Comamonas</taxon>
    </lineage>
</organism>
<keyword evidence="9 16" id="KW-0675">Receptor</keyword>
<dbReference type="InterPro" id="IPR010949">
    <property type="entry name" value="TonB_Hb/transfer/lactofer_rcpt"/>
</dbReference>
<evidence type="ECO:0000256" key="13">
    <source>
        <dbReference type="SAM" id="SignalP"/>
    </source>
</evidence>
<comment type="caution">
    <text evidence="16">The sequence shown here is derived from an EMBL/GenBank/DDBJ whole genome shotgun (WGS) entry which is preliminary data.</text>
</comment>
<reference evidence="16 17" key="1">
    <citation type="submission" date="2021-11" db="EMBL/GenBank/DDBJ databases">
        <title>Genome sequence.</title>
        <authorList>
            <person name="Sun Q."/>
        </authorList>
    </citation>
    <scope>NUCLEOTIDE SEQUENCE [LARGE SCALE GENOMIC DNA]</scope>
    <source>
        <strain evidence="16 17">KCTC 12005</strain>
    </source>
</reference>
<evidence type="ECO:0000256" key="12">
    <source>
        <dbReference type="RuleBase" id="RU003357"/>
    </source>
</evidence>
<dbReference type="Gene3D" id="2.170.130.10">
    <property type="entry name" value="TonB-dependent receptor, plug domain"/>
    <property type="match status" value="1"/>
</dbReference>
<feature type="domain" description="TonB-dependent receptor plug" evidence="15">
    <location>
        <begin position="70"/>
        <end position="187"/>
    </location>
</feature>
<dbReference type="InterPro" id="IPR039426">
    <property type="entry name" value="TonB-dep_rcpt-like"/>
</dbReference>
<dbReference type="InterPro" id="IPR012910">
    <property type="entry name" value="Plug_dom"/>
</dbReference>
<proteinExistence type="inferred from homology"/>
<evidence type="ECO:0000313" key="16">
    <source>
        <dbReference type="EMBL" id="MCD2163982.1"/>
    </source>
</evidence>
<evidence type="ECO:0000256" key="3">
    <source>
        <dbReference type="ARBA" id="ARBA00022448"/>
    </source>
</evidence>
<name>A0AAW4XRK3_9BURK</name>
<dbReference type="Pfam" id="PF00593">
    <property type="entry name" value="TonB_dep_Rec_b-barrel"/>
    <property type="match status" value="1"/>
</dbReference>
<evidence type="ECO:0000256" key="5">
    <source>
        <dbReference type="ARBA" id="ARBA00022692"/>
    </source>
</evidence>
<keyword evidence="8 11" id="KW-0472">Membrane</keyword>
<evidence type="ECO:0000259" key="15">
    <source>
        <dbReference type="Pfam" id="PF07715"/>
    </source>
</evidence>
<feature type="signal peptide" evidence="13">
    <location>
        <begin position="1"/>
        <end position="37"/>
    </location>
</feature>
<dbReference type="AlphaFoldDB" id="A0AAW4XRK3"/>
<keyword evidence="5 11" id="KW-0812">Transmembrane</keyword>
<dbReference type="GO" id="GO:0015232">
    <property type="term" value="F:heme transmembrane transporter activity"/>
    <property type="evidence" value="ECO:0007669"/>
    <property type="project" value="InterPro"/>
</dbReference>
<evidence type="ECO:0000256" key="8">
    <source>
        <dbReference type="ARBA" id="ARBA00023136"/>
    </source>
</evidence>
<dbReference type="Pfam" id="PF07715">
    <property type="entry name" value="Plug"/>
    <property type="match status" value="1"/>
</dbReference>
<feature type="domain" description="TonB-dependent receptor-like beta-barrel" evidence="14">
    <location>
        <begin position="301"/>
        <end position="716"/>
    </location>
</feature>
<keyword evidence="4 11" id="KW-1134">Transmembrane beta strand</keyword>
<dbReference type="GO" id="GO:0009279">
    <property type="term" value="C:cell outer membrane"/>
    <property type="evidence" value="ECO:0007669"/>
    <property type="project" value="UniProtKB-SubCell"/>
</dbReference>
<feature type="chain" id="PRO_5043509727" evidence="13">
    <location>
        <begin position="38"/>
        <end position="755"/>
    </location>
</feature>
<comment type="subcellular location">
    <subcellularLocation>
        <location evidence="1 11">Cell outer membrane</location>
        <topology evidence="1 11">Multi-pass membrane protein</topology>
    </subcellularLocation>
</comment>